<dbReference type="InterPro" id="IPR001320">
    <property type="entry name" value="Iontro_rcpt_C"/>
</dbReference>
<evidence type="ECO:0000256" key="21">
    <source>
        <dbReference type="ARBA" id="ARBA00034100"/>
    </source>
</evidence>
<evidence type="ECO:0000256" key="18">
    <source>
        <dbReference type="ARBA" id="ARBA00023286"/>
    </source>
</evidence>
<keyword evidence="16" id="KW-0325">Glycoprotein</keyword>
<comment type="caution">
    <text evidence="29">The sequence shown here is derived from an EMBL/GenBank/DDBJ whole genome shotgun (WGS) entry which is preliminary data.</text>
</comment>
<feature type="transmembrane region" description="Helical" evidence="26">
    <location>
        <begin position="848"/>
        <end position="871"/>
    </location>
</feature>
<keyword evidence="8 26" id="KW-0812">Transmembrane</keyword>
<evidence type="ECO:0000256" key="11">
    <source>
        <dbReference type="ARBA" id="ARBA00022989"/>
    </source>
</evidence>
<feature type="site" description="Crucial to convey clamshell closure to channel opening" evidence="23">
    <location>
        <position position="694"/>
    </location>
</feature>
<dbReference type="PRINTS" id="PR00177">
    <property type="entry name" value="NMDARECEPTOR"/>
</dbReference>
<evidence type="ECO:0000256" key="8">
    <source>
        <dbReference type="ARBA" id="ARBA00022692"/>
    </source>
</evidence>
<feature type="disulfide bond" evidence="24">
    <location>
        <begin position="774"/>
        <end position="831"/>
    </location>
</feature>
<dbReference type="InterPro" id="IPR019594">
    <property type="entry name" value="Glu/Gly-bd"/>
</dbReference>
<dbReference type="GO" id="GO:0038023">
    <property type="term" value="F:signaling receptor activity"/>
    <property type="evidence" value="ECO:0007669"/>
    <property type="project" value="InterPro"/>
</dbReference>
<feature type="domain" description="Ionotropic glutamate receptor C-terminal" evidence="27">
    <location>
        <begin position="451"/>
        <end position="826"/>
    </location>
</feature>
<dbReference type="Gene3D" id="1.10.287.70">
    <property type="match status" value="1"/>
</dbReference>
<feature type="compositionally biased region" description="Basic and acidic residues" evidence="25">
    <location>
        <begin position="974"/>
        <end position="987"/>
    </location>
</feature>
<feature type="domain" description="Ionotropic glutamate receptor L-glutamate and glycine-binding" evidence="28">
    <location>
        <begin position="472"/>
        <end position="532"/>
    </location>
</feature>
<dbReference type="AlphaFoldDB" id="A0A9D4P2I7"/>
<proteinExistence type="inferred from homology"/>
<dbReference type="InterPro" id="IPR015683">
    <property type="entry name" value="Ionotropic_Glu_rcpt"/>
</dbReference>
<comment type="function">
    <text evidence="20">NMDA receptor subtype of glutamate-gated ion channels with high calcium permeability and voltage-dependent sensitivity to magnesium. Mediated by glycine. This protein plays a key role in synaptic plasticity, synaptogenesis, excitotoxicity, memory acquisition and learning. It mediates neuronal functions in glutamate neurotransmission. Is involved in the cell surface targeting of NMDA receptors. Plays a role in associative learning and in long-term memory consolidation.</text>
</comment>
<evidence type="ECO:0000259" key="28">
    <source>
        <dbReference type="SMART" id="SM00918"/>
    </source>
</evidence>
<keyword evidence="18" id="KW-1071">Ligand-gated ion channel</keyword>
<dbReference type="InterPro" id="IPR028082">
    <property type="entry name" value="Peripla_BP_I"/>
</dbReference>
<dbReference type="GO" id="GO:0015276">
    <property type="term" value="F:ligand-gated monoatomic ion channel activity"/>
    <property type="evidence" value="ECO:0007669"/>
    <property type="project" value="InterPro"/>
</dbReference>
<gene>
    <name evidence="29" type="ORF">HUG17_4900</name>
</gene>
<protein>
    <recommendedName>
        <fullName evidence="4">Glutamate [NMDA] receptor subunit 1</fullName>
    </recommendedName>
</protein>
<dbReference type="EMBL" id="SDOV01000004">
    <property type="protein sequence ID" value="KAH7641855.1"/>
    <property type="molecule type" value="Genomic_DNA"/>
</dbReference>
<sequence>MIIKFFKICLTSNFFQQLSSSLCLVIYLLFLNLDQRKSSTVVDAQRQYHIGAVLSSAEQVVQFQKIIEDINYEGDILPYGVSLHGHSILKQTNPIDDTRNLCHNLMPFEIYAIIIDDTVPSNAITFTSSLHNIPTIGLANRECLFSDKSLYGSYMRTTPTYSNQADVWMRLLTHLDFECAHFIVSDSINGRDIKTQFITLADINNLEIESIIEYDFSRPILRPDLEAIKERNSSCRINVLYVDDYNAEKVLSEIIGLNITGADNIWIVSEQALYAPNLPIGFLGIRYKDQSNIQSHIIDSVYVISNAIKEMRSKINANLTMPPGDCRNIGRSRWTDGDLFYDFLRGQTIIFGKTGKISFDEHGDRLNGHYEIWNQQPNTNPNRTSNNRLVNVGQYYYNQSAMKMTIDIDEKKIVWPGNKTEKPISYSTPAHLRIATLAEIPFVWVLPVNEHKGCSAGQVPCPIRKKNGKTGLYYQETFCCEGYCIDLLIQLAAQLNFTYTLHQVEDGFYGSYRFNDKTGHHEWTGLLGELYYDRADMVVAALTITPERSLAIDFTKPFKYQGITILQKQQAIHRLGHPLTSFLQPFQNSLWVSVFVAVHVVALALYLLDRFSPFGRYKLPNCETITEEDALNLSSAIWFAWGVLFNSGIGEGTPRSFSGRVLGMVWAGFAMIIVASYTANLAAFLVLDRPQTALSGINDPRLRTPPDGFNYSTVRNSAIDNYFKRQVELKLMHQRMSEIFFNNVEDAIAAVKSGTLSAFIWDSARLEYEAANDCELIISGEHFGRSGYAIGLPKDKIYWKDKVSLALLGMHESGFMEDLDQKWILLNEQVCSIRTEHFPPTLGLKNMAGVFILVATGILGGVGLIMFEIFYKQHQTRKQKRMELARNALDRWKEMVQKRKLRKESLRMAAQQRYRDQQVLHRRRQQLRHSSKSLSDERFSTSSSIEITDPHGHQHYLQQQQQSQQSERCNNLYNDKHSDSRHGEFSRPSKPTYLELKHINTSILPSSVAAQQAHPPPTLTTSRRMFEQEQHPVASARIYTKPKLRREFSIAYETSDNTGSAGEDPNFSQRTSSLSSARTTEKYGSNFVNII</sequence>
<evidence type="ECO:0000256" key="7">
    <source>
        <dbReference type="ARBA" id="ARBA00022553"/>
    </source>
</evidence>
<feature type="region of interest" description="Disordered" evidence="25">
    <location>
        <begin position="912"/>
        <end position="989"/>
    </location>
</feature>
<feature type="binding site" evidence="22">
    <location>
        <position position="762"/>
    </location>
    <ligand>
        <name>L-glutamate</name>
        <dbReference type="ChEBI" id="CHEBI:29985"/>
    </ligand>
</feature>
<feature type="binding site" evidence="22">
    <location>
        <position position="543"/>
    </location>
    <ligand>
        <name>L-glutamate</name>
        <dbReference type="ChEBI" id="CHEBI:29985"/>
    </ligand>
</feature>
<keyword evidence="17" id="KW-0628">Postsynaptic cell membrane</keyword>
<evidence type="ECO:0000256" key="12">
    <source>
        <dbReference type="ARBA" id="ARBA00023018"/>
    </source>
</evidence>
<evidence type="ECO:0000256" key="13">
    <source>
        <dbReference type="ARBA" id="ARBA00023065"/>
    </source>
</evidence>
<keyword evidence="14 26" id="KW-0472">Membrane</keyword>
<dbReference type="SUPFAM" id="SSF53822">
    <property type="entry name" value="Periplasmic binding protein-like I"/>
    <property type="match status" value="1"/>
</dbReference>
<dbReference type="PANTHER" id="PTHR18966">
    <property type="entry name" value="IONOTROPIC GLUTAMATE RECEPTOR"/>
    <property type="match status" value="1"/>
</dbReference>
<keyword evidence="9" id="KW-0479">Metal-binding</keyword>
<evidence type="ECO:0000313" key="29">
    <source>
        <dbReference type="EMBL" id="KAH7641855.1"/>
    </source>
</evidence>
<keyword evidence="7" id="KW-0597">Phosphoprotein</keyword>
<dbReference type="InterPro" id="IPR001508">
    <property type="entry name" value="Iono_Glu_rcpt_met"/>
</dbReference>
<evidence type="ECO:0000256" key="19">
    <source>
        <dbReference type="ARBA" id="ARBA00023303"/>
    </source>
</evidence>
<comment type="subcellular location">
    <subcellularLocation>
        <location evidence="1">Cell membrane</location>
        <topology evidence="1">Multi-pass membrane protein</topology>
    </subcellularLocation>
    <subcellularLocation>
        <location evidence="21">Postsynaptic cell membrane</location>
    </subcellularLocation>
</comment>
<evidence type="ECO:0000256" key="17">
    <source>
        <dbReference type="ARBA" id="ARBA00023257"/>
    </source>
</evidence>
<keyword evidence="13" id="KW-0406">Ion transport</keyword>
<evidence type="ECO:0000256" key="2">
    <source>
        <dbReference type="ARBA" id="ARBA00008685"/>
    </source>
</evidence>
<dbReference type="GO" id="GO:0046872">
    <property type="term" value="F:metal ion binding"/>
    <property type="evidence" value="ECO:0007669"/>
    <property type="project" value="UniProtKB-KW"/>
</dbReference>
<feature type="transmembrane region" description="Helical" evidence="26">
    <location>
        <begin position="665"/>
        <end position="687"/>
    </location>
</feature>
<dbReference type="Pfam" id="PF10562">
    <property type="entry name" value="CaM_bdg_C0"/>
    <property type="match status" value="1"/>
</dbReference>
<dbReference type="SMART" id="SM00079">
    <property type="entry name" value="PBPe"/>
    <property type="match status" value="1"/>
</dbReference>
<dbReference type="InterPro" id="IPR001828">
    <property type="entry name" value="ANF_lig-bd_rcpt"/>
</dbReference>
<evidence type="ECO:0000256" key="24">
    <source>
        <dbReference type="PIRSR" id="PIRSR601508-3"/>
    </source>
</evidence>
<evidence type="ECO:0000256" key="20">
    <source>
        <dbReference type="ARBA" id="ARBA00024675"/>
    </source>
</evidence>
<accession>A0A9D4P2I7</accession>
<organism evidence="29">
    <name type="scientific">Dermatophagoides farinae</name>
    <name type="common">American house dust mite</name>
    <dbReference type="NCBI Taxonomy" id="6954"/>
    <lineage>
        <taxon>Eukaryota</taxon>
        <taxon>Metazoa</taxon>
        <taxon>Ecdysozoa</taxon>
        <taxon>Arthropoda</taxon>
        <taxon>Chelicerata</taxon>
        <taxon>Arachnida</taxon>
        <taxon>Acari</taxon>
        <taxon>Acariformes</taxon>
        <taxon>Sarcoptiformes</taxon>
        <taxon>Astigmata</taxon>
        <taxon>Psoroptidia</taxon>
        <taxon>Analgoidea</taxon>
        <taxon>Pyroglyphidae</taxon>
        <taxon>Dermatophagoidinae</taxon>
        <taxon>Dermatophagoides</taxon>
    </lineage>
</organism>
<dbReference type="Pfam" id="PF01094">
    <property type="entry name" value="ANF_receptor"/>
    <property type="match status" value="2"/>
</dbReference>
<dbReference type="Pfam" id="PF00060">
    <property type="entry name" value="Lig_chan"/>
    <property type="match status" value="1"/>
</dbReference>
<dbReference type="FunFam" id="3.40.190.10:FF:000009">
    <property type="entry name" value="Putative glutamate receptor ionotropic NMDA 2B"/>
    <property type="match status" value="1"/>
</dbReference>
<keyword evidence="19" id="KW-0407">Ion channel</keyword>
<feature type="site" description="Interaction with the cone snail toxin Con-ikot-ikot" evidence="23">
    <location>
        <position position="724"/>
    </location>
</feature>
<keyword evidence="11 26" id="KW-1133">Transmembrane helix</keyword>
<evidence type="ECO:0000256" key="5">
    <source>
        <dbReference type="ARBA" id="ARBA00022448"/>
    </source>
</evidence>
<evidence type="ECO:0000256" key="26">
    <source>
        <dbReference type="SAM" id="Phobius"/>
    </source>
</evidence>
<feature type="transmembrane region" description="Helical" evidence="26">
    <location>
        <begin position="590"/>
        <end position="608"/>
    </location>
</feature>
<reference evidence="29" key="1">
    <citation type="submission" date="2020-06" db="EMBL/GenBank/DDBJ databases">
        <authorList>
            <person name="Ji K."/>
            <person name="Li J."/>
        </authorList>
    </citation>
    <scope>NUCLEOTIDE SEQUENCE</scope>
    <source>
        <strain evidence="29">JKM2019</strain>
        <tissue evidence="29">Whole body</tissue>
    </source>
</reference>
<evidence type="ECO:0000256" key="22">
    <source>
        <dbReference type="PIRSR" id="PIRSR601508-1"/>
    </source>
</evidence>
<evidence type="ECO:0000256" key="4">
    <source>
        <dbReference type="ARBA" id="ARBA00015895"/>
    </source>
</evidence>
<evidence type="ECO:0000256" key="15">
    <source>
        <dbReference type="ARBA" id="ARBA00023170"/>
    </source>
</evidence>
<feature type="binding site" evidence="22">
    <location>
        <position position="548"/>
    </location>
    <ligand>
        <name>L-glutamate</name>
        <dbReference type="ChEBI" id="CHEBI:29985"/>
    </ligand>
</feature>
<keyword evidence="24" id="KW-1015">Disulfide bond</keyword>
<dbReference type="OrthoDB" id="5984008at2759"/>
<name>A0A9D4P2I7_DERFA</name>
<evidence type="ECO:0000256" key="25">
    <source>
        <dbReference type="SAM" id="MobiDB-lite"/>
    </source>
</evidence>
<feature type="region of interest" description="Disordered" evidence="25">
    <location>
        <begin position="1055"/>
        <end position="1079"/>
    </location>
</feature>
<dbReference type="Gene3D" id="3.40.50.2300">
    <property type="match status" value="2"/>
</dbReference>
<dbReference type="SUPFAM" id="SSF53850">
    <property type="entry name" value="Periplasmic binding protein-like II"/>
    <property type="match status" value="1"/>
</dbReference>
<evidence type="ECO:0000256" key="6">
    <source>
        <dbReference type="ARBA" id="ARBA00022475"/>
    </source>
</evidence>
<dbReference type="Gene3D" id="3.40.190.10">
    <property type="entry name" value="Periplasmic binding protein-like II"/>
    <property type="match status" value="3"/>
</dbReference>
<evidence type="ECO:0000256" key="10">
    <source>
        <dbReference type="ARBA" id="ARBA00022833"/>
    </source>
</evidence>
<keyword evidence="5" id="KW-0813">Transport</keyword>
<comment type="similarity">
    <text evidence="2">Belongs to the glutamate-gated ion channel (TC 1.A.10.1) family.</text>
</comment>
<feature type="compositionally biased region" description="Basic residues" evidence="25">
    <location>
        <begin position="920"/>
        <end position="931"/>
    </location>
</feature>
<keyword evidence="10" id="KW-0862">Zinc</keyword>
<reference evidence="29" key="2">
    <citation type="journal article" date="2021" name="World Allergy Organ. J.">
        <title>Chromosome-level assembly of Dermatophagoides farinae genome and transcriptome reveals two novel allergens Der f 37 and Der f 39.</title>
        <authorList>
            <person name="Chen J."/>
            <person name="Cai Z."/>
            <person name="Fan D."/>
            <person name="Hu J."/>
            <person name="Hou Y."/>
            <person name="He Y."/>
            <person name="Zhang Z."/>
            <person name="Zhao Z."/>
            <person name="Gao P."/>
            <person name="Hu W."/>
            <person name="Sun J."/>
            <person name="Li J."/>
            <person name="Ji K."/>
        </authorList>
    </citation>
    <scope>NUCLEOTIDE SEQUENCE</scope>
    <source>
        <strain evidence="29">JKM2019</strain>
    </source>
</reference>
<evidence type="ECO:0000256" key="23">
    <source>
        <dbReference type="PIRSR" id="PIRSR601508-2"/>
    </source>
</evidence>
<evidence type="ECO:0000256" key="9">
    <source>
        <dbReference type="ARBA" id="ARBA00022723"/>
    </source>
</evidence>
<keyword evidence="6" id="KW-1003">Cell membrane</keyword>
<dbReference type="Pfam" id="PF10613">
    <property type="entry name" value="Lig_chan-Glu_bd"/>
    <property type="match status" value="1"/>
</dbReference>
<keyword evidence="15 29" id="KW-0675">Receptor</keyword>
<dbReference type="SUPFAM" id="SSF81324">
    <property type="entry name" value="Voltage-gated potassium channels"/>
    <property type="match status" value="1"/>
</dbReference>
<comment type="subunit">
    <text evidence="3">Forms a heteromeric NMDA channel with Nmdar2.</text>
</comment>
<evidence type="ECO:0000256" key="14">
    <source>
        <dbReference type="ARBA" id="ARBA00023136"/>
    </source>
</evidence>
<dbReference type="Proteomes" id="UP000828236">
    <property type="component" value="Unassembled WGS sequence"/>
</dbReference>
<evidence type="ECO:0000256" key="3">
    <source>
        <dbReference type="ARBA" id="ARBA00011106"/>
    </source>
</evidence>
<keyword evidence="12" id="KW-0770">Synapse</keyword>
<dbReference type="GO" id="GO:0045211">
    <property type="term" value="C:postsynaptic membrane"/>
    <property type="evidence" value="ECO:0007669"/>
    <property type="project" value="UniProtKB-SubCell"/>
</dbReference>
<dbReference type="FunFam" id="3.40.190.10:FF:000010">
    <property type="entry name" value="glutamate receptor ionotropic, NMDA 1 isoform X1"/>
    <property type="match status" value="1"/>
</dbReference>
<evidence type="ECO:0000256" key="1">
    <source>
        <dbReference type="ARBA" id="ARBA00004651"/>
    </source>
</evidence>
<evidence type="ECO:0000256" key="16">
    <source>
        <dbReference type="ARBA" id="ARBA00023180"/>
    </source>
</evidence>
<evidence type="ECO:0000259" key="27">
    <source>
        <dbReference type="SMART" id="SM00079"/>
    </source>
</evidence>
<dbReference type="InterPro" id="IPR018882">
    <property type="entry name" value="CaM-bd_C0_NMDA_rcpt_NR1"/>
</dbReference>
<dbReference type="SMART" id="SM00918">
    <property type="entry name" value="Lig_chan-Glu_bd"/>
    <property type="match status" value="1"/>
</dbReference>